<dbReference type="PATRIC" id="fig|1261.5.peg.1802"/>
<dbReference type="Proteomes" id="UP000070326">
    <property type="component" value="Unassembled WGS sequence"/>
</dbReference>
<reference evidence="1 2" key="1">
    <citation type="submission" date="2016-02" db="EMBL/GenBank/DDBJ databases">
        <authorList>
            <person name="Wen L."/>
            <person name="He K."/>
            <person name="Yang H."/>
        </authorList>
    </citation>
    <scope>NUCLEOTIDE SEQUENCE [LARGE SCALE GENOMIC DNA]</scope>
    <source>
        <strain evidence="1 2">MJR8628A</strain>
    </source>
</reference>
<dbReference type="AlphaFoldDB" id="A0A135YM32"/>
<dbReference type="STRING" id="1261.HMPREF3195_01794"/>
<evidence type="ECO:0000313" key="1">
    <source>
        <dbReference type="EMBL" id="KXI10475.1"/>
    </source>
</evidence>
<dbReference type="Pfam" id="PF11148">
    <property type="entry name" value="DUF2922"/>
    <property type="match status" value="1"/>
</dbReference>
<evidence type="ECO:0008006" key="3">
    <source>
        <dbReference type="Google" id="ProtNLM"/>
    </source>
</evidence>
<dbReference type="RefSeq" id="WP_061102035.1">
    <property type="nucleotide sequence ID" value="NZ_KQ961840.1"/>
</dbReference>
<proteinExistence type="predicted"/>
<dbReference type="InterPro" id="IPR021321">
    <property type="entry name" value="DUF2922"/>
</dbReference>
<comment type="caution">
    <text evidence="1">The sequence shown here is derived from an EMBL/GenBank/DDBJ whole genome shotgun (WGS) entry which is preliminary data.</text>
</comment>
<protein>
    <recommendedName>
        <fullName evidence="3">DUF2922 domain-containing protein</fullName>
    </recommendedName>
</protein>
<evidence type="ECO:0000313" key="2">
    <source>
        <dbReference type="Proteomes" id="UP000070326"/>
    </source>
</evidence>
<gene>
    <name evidence="1" type="ORF">HMPREF3195_01794</name>
</gene>
<organism evidence="1 2">
    <name type="scientific">Peptostreptococcus anaerobius</name>
    <dbReference type="NCBI Taxonomy" id="1261"/>
    <lineage>
        <taxon>Bacteria</taxon>
        <taxon>Bacillati</taxon>
        <taxon>Bacillota</taxon>
        <taxon>Clostridia</taxon>
        <taxon>Peptostreptococcales</taxon>
        <taxon>Peptostreptococcaceae</taxon>
        <taxon>Peptostreptococcus</taxon>
    </lineage>
</organism>
<dbReference type="EMBL" id="LSQZ01000091">
    <property type="protein sequence ID" value="KXI10475.1"/>
    <property type="molecule type" value="Genomic_DNA"/>
</dbReference>
<sequence length="76" mass="8629">MTKEKYLVFYFKNEGKVQTSMTLHRVREDVSEANVKAVMDLMVEKKALIVKGKPIVEAVSARLVDTSIEAMDLIIE</sequence>
<accession>A0A135YM32</accession>
<name>A0A135YM32_9FIRM</name>